<dbReference type="GeneID" id="17308665"/>
<dbReference type="EMBL" id="JH992974">
    <property type="protein sequence ID" value="EKX51705.1"/>
    <property type="molecule type" value="Genomic_DNA"/>
</dbReference>
<evidence type="ECO:0000313" key="2">
    <source>
        <dbReference type="EnsemblProtists" id="EKX51705"/>
    </source>
</evidence>
<reference evidence="2" key="3">
    <citation type="submission" date="2016-03" db="UniProtKB">
        <authorList>
            <consortium name="EnsemblProtists"/>
        </authorList>
    </citation>
    <scope>IDENTIFICATION</scope>
</reference>
<reference evidence="3" key="2">
    <citation type="submission" date="2012-11" db="EMBL/GenBank/DDBJ databases">
        <authorList>
            <person name="Kuo A."/>
            <person name="Curtis B.A."/>
            <person name="Tanifuji G."/>
            <person name="Burki F."/>
            <person name="Gruber A."/>
            <person name="Irimia M."/>
            <person name="Maruyama S."/>
            <person name="Arias M.C."/>
            <person name="Ball S.G."/>
            <person name="Gile G.H."/>
            <person name="Hirakawa Y."/>
            <person name="Hopkins J.F."/>
            <person name="Rensing S.A."/>
            <person name="Schmutz J."/>
            <person name="Symeonidi A."/>
            <person name="Elias M."/>
            <person name="Eveleigh R.J."/>
            <person name="Herman E.K."/>
            <person name="Klute M.J."/>
            <person name="Nakayama T."/>
            <person name="Obornik M."/>
            <person name="Reyes-Prieto A."/>
            <person name="Armbrust E.V."/>
            <person name="Aves S.J."/>
            <person name="Beiko R.G."/>
            <person name="Coutinho P."/>
            <person name="Dacks J.B."/>
            <person name="Durnford D.G."/>
            <person name="Fast N.M."/>
            <person name="Green B.R."/>
            <person name="Grisdale C."/>
            <person name="Hempe F."/>
            <person name="Henrissat B."/>
            <person name="Hoppner M.P."/>
            <person name="Ishida K.-I."/>
            <person name="Kim E."/>
            <person name="Koreny L."/>
            <person name="Kroth P.G."/>
            <person name="Liu Y."/>
            <person name="Malik S.-B."/>
            <person name="Maier U.G."/>
            <person name="McRose D."/>
            <person name="Mock T."/>
            <person name="Neilson J.A."/>
            <person name="Onodera N.T."/>
            <person name="Poole A.M."/>
            <person name="Pritham E.J."/>
            <person name="Richards T.A."/>
            <person name="Rocap G."/>
            <person name="Roy S.W."/>
            <person name="Sarai C."/>
            <person name="Schaack S."/>
            <person name="Shirato S."/>
            <person name="Slamovits C.H."/>
            <person name="Spencer D.F."/>
            <person name="Suzuki S."/>
            <person name="Worden A.Z."/>
            <person name="Zauner S."/>
            <person name="Barry K."/>
            <person name="Bell C."/>
            <person name="Bharti A.K."/>
            <person name="Crow J.A."/>
            <person name="Grimwood J."/>
            <person name="Kramer R."/>
            <person name="Lindquist E."/>
            <person name="Lucas S."/>
            <person name="Salamov A."/>
            <person name="McFadden G.I."/>
            <person name="Lane C.E."/>
            <person name="Keeling P.J."/>
            <person name="Gray M.W."/>
            <person name="Grigoriev I.V."/>
            <person name="Archibald J.M."/>
        </authorList>
    </citation>
    <scope>NUCLEOTIDE SEQUENCE</scope>
    <source>
        <strain evidence="3">CCMP2712</strain>
    </source>
</reference>
<accession>L1JU25</accession>
<sequence length="414" mass="44491">MDGSRVKVFYSFSNNVTERDHYEISLNVENTIAHHARCDEHLGTVEISFQDISYLAESVNLSSSIILIENVSTFEVGVGSFLQINQEIVQIGDVVSKILPPDLGIIIAFNLFNPSQVVTNQSQITIKATAPLRSIEVDSFGRGYIDGSVLLYGGDGYGASAVFSVFPNGSIGATEITNVGHGFTLAPNATLEYFKGSLTSSATSYDQILNVSNLLQCNFVVGALLVAVSGLTEEYKVHWLCFILKMLNIRVLGGCDPAVCSQAYAIFEVDTNGSVTNIEIYDHGAGYLRDPADDYDPTYKPYVIEVLYADSGSIQMNSISDLQILGSNMTGCSAGIHIYALSGGGYRFDAVVSAAQDGAITAITVLDHGVGYQQDPDLVSDDSACKCNGRDSSITGVLNECLKVWVTGMNRPNL</sequence>
<evidence type="ECO:0000313" key="1">
    <source>
        <dbReference type="EMBL" id="EKX51705.1"/>
    </source>
</evidence>
<dbReference type="RefSeq" id="XP_005838685.1">
    <property type="nucleotide sequence ID" value="XM_005838628.1"/>
</dbReference>
<organism evidence="1">
    <name type="scientific">Guillardia theta (strain CCMP2712)</name>
    <name type="common">Cryptophyte</name>
    <dbReference type="NCBI Taxonomy" id="905079"/>
    <lineage>
        <taxon>Eukaryota</taxon>
        <taxon>Cryptophyceae</taxon>
        <taxon>Pyrenomonadales</taxon>
        <taxon>Geminigeraceae</taxon>
        <taxon>Guillardia</taxon>
    </lineage>
</organism>
<protein>
    <submittedName>
        <fullName evidence="1 2">Uncharacterized protein</fullName>
    </submittedName>
</protein>
<reference evidence="1 3" key="1">
    <citation type="journal article" date="2012" name="Nature">
        <title>Algal genomes reveal evolutionary mosaicism and the fate of nucleomorphs.</title>
        <authorList>
            <consortium name="DOE Joint Genome Institute"/>
            <person name="Curtis B.A."/>
            <person name="Tanifuji G."/>
            <person name="Burki F."/>
            <person name="Gruber A."/>
            <person name="Irimia M."/>
            <person name="Maruyama S."/>
            <person name="Arias M.C."/>
            <person name="Ball S.G."/>
            <person name="Gile G.H."/>
            <person name="Hirakawa Y."/>
            <person name="Hopkins J.F."/>
            <person name="Kuo A."/>
            <person name="Rensing S.A."/>
            <person name="Schmutz J."/>
            <person name="Symeonidi A."/>
            <person name="Elias M."/>
            <person name="Eveleigh R.J."/>
            <person name="Herman E.K."/>
            <person name="Klute M.J."/>
            <person name="Nakayama T."/>
            <person name="Obornik M."/>
            <person name="Reyes-Prieto A."/>
            <person name="Armbrust E.V."/>
            <person name="Aves S.J."/>
            <person name="Beiko R.G."/>
            <person name="Coutinho P."/>
            <person name="Dacks J.B."/>
            <person name="Durnford D.G."/>
            <person name="Fast N.M."/>
            <person name="Green B.R."/>
            <person name="Grisdale C.J."/>
            <person name="Hempel F."/>
            <person name="Henrissat B."/>
            <person name="Hoppner M.P."/>
            <person name="Ishida K."/>
            <person name="Kim E."/>
            <person name="Koreny L."/>
            <person name="Kroth P.G."/>
            <person name="Liu Y."/>
            <person name="Malik S.B."/>
            <person name="Maier U.G."/>
            <person name="McRose D."/>
            <person name="Mock T."/>
            <person name="Neilson J.A."/>
            <person name="Onodera N.T."/>
            <person name="Poole A.M."/>
            <person name="Pritham E.J."/>
            <person name="Richards T.A."/>
            <person name="Rocap G."/>
            <person name="Roy S.W."/>
            <person name="Sarai C."/>
            <person name="Schaack S."/>
            <person name="Shirato S."/>
            <person name="Slamovits C.H."/>
            <person name="Spencer D.F."/>
            <person name="Suzuki S."/>
            <person name="Worden A.Z."/>
            <person name="Zauner S."/>
            <person name="Barry K."/>
            <person name="Bell C."/>
            <person name="Bharti A.K."/>
            <person name="Crow J.A."/>
            <person name="Grimwood J."/>
            <person name="Kramer R."/>
            <person name="Lindquist E."/>
            <person name="Lucas S."/>
            <person name="Salamov A."/>
            <person name="McFadden G.I."/>
            <person name="Lane C.E."/>
            <person name="Keeling P.J."/>
            <person name="Gray M.W."/>
            <person name="Grigoriev I.V."/>
            <person name="Archibald J.M."/>
        </authorList>
    </citation>
    <scope>NUCLEOTIDE SEQUENCE</scope>
    <source>
        <strain evidence="1 3">CCMP2712</strain>
    </source>
</reference>
<dbReference type="AlphaFoldDB" id="L1JU25"/>
<proteinExistence type="predicted"/>
<name>L1JU25_GUITC</name>
<dbReference type="EnsemblProtists" id="EKX51705">
    <property type="protein sequence ID" value="EKX51705"/>
    <property type="gene ID" value="GUITHDRAFT_134075"/>
</dbReference>
<evidence type="ECO:0000313" key="3">
    <source>
        <dbReference type="Proteomes" id="UP000011087"/>
    </source>
</evidence>
<keyword evidence="3" id="KW-1185">Reference proteome</keyword>
<dbReference type="KEGG" id="gtt:GUITHDRAFT_134075"/>
<dbReference type="PaxDb" id="55529-EKX51705"/>
<dbReference type="Proteomes" id="UP000011087">
    <property type="component" value="Unassembled WGS sequence"/>
</dbReference>
<dbReference type="HOGENOM" id="CLU_664707_0_0_1"/>
<gene>
    <name evidence="1" type="ORF">GUITHDRAFT_134075</name>
</gene>